<dbReference type="InParanoid" id="A0A2P5BZ89"/>
<reference evidence="3" key="1">
    <citation type="submission" date="2016-06" db="EMBL/GenBank/DDBJ databases">
        <title>Parallel loss of symbiosis genes in relatives of nitrogen-fixing non-legume Parasponia.</title>
        <authorList>
            <person name="Van Velzen R."/>
            <person name="Holmer R."/>
            <person name="Bu F."/>
            <person name="Rutten L."/>
            <person name="Van Zeijl A."/>
            <person name="Liu W."/>
            <person name="Santuari L."/>
            <person name="Cao Q."/>
            <person name="Sharma T."/>
            <person name="Shen D."/>
            <person name="Roswanjaya Y."/>
            <person name="Wardhani T."/>
            <person name="Kalhor M.S."/>
            <person name="Jansen J."/>
            <person name="Van den Hoogen J."/>
            <person name="Gungor B."/>
            <person name="Hartog M."/>
            <person name="Hontelez J."/>
            <person name="Verver J."/>
            <person name="Yang W.-C."/>
            <person name="Schijlen E."/>
            <person name="Repin R."/>
            <person name="Schilthuizen M."/>
            <person name="Schranz E."/>
            <person name="Heidstra R."/>
            <person name="Miyata K."/>
            <person name="Fedorova E."/>
            <person name="Kohlen W."/>
            <person name="Bisseling T."/>
            <person name="Smit S."/>
            <person name="Geurts R."/>
        </authorList>
    </citation>
    <scope>NUCLEOTIDE SEQUENCE [LARGE SCALE GENOMIC DNA]</scope>
    <source>
        <strain evidence="3">cv. RG33-2</strain>
    </source>
</reference>
<evidence type="ECO:0000313" key="2">
    <source>
        <dbReference type="EMBL" id="PON54118.1"/>
    </source>
</evidence>
<feature type="region of interest" description="Disordered" evidence="1">
    <location>
        <begin position="39"/>
        <end position="83"/>
    </location>
</feature>
<comment type="caution">
    <text evidence="2">The sequence shown here is derived from an EMBL/GenBank/DDBJ whole genome shotgun (WGS) entry which is preliminary data.</text>
</comment>
<proteinExistence type="predicted"/>
<accession>A0A2P5BZ89</accession>
<gene>
    <name evidence="2" type="ORF">TorRG33x02_303550</name>
</gene>
<evidence type="ECO:0000256" key="1">
    <source>
        <dbReference type="SAM" id="MobiDB-lite"/>
    </source>
</evidence>
<organism evidence="2 3">
    <name type="scientific">Trema orientale</name>
    <name type="common">Charcoal tree</name>
    <name type="synonym">Celtis orientalis</name>
    <dbReference type="NCBI Taxonomy" id="63057"/>
    <lineage>
        <taxon>Eukaryota</taxon>
        <taxon>Viridiplantae</taxon>
        <taxon>Streptophyta</taxon>
        <taxon>Embryophyta</taxon>
        <taxon>Tracheophyta</taxon>
        <taxon>Spermatophyta</taxon>
        <taxon>Magnoliopsida</taxon>
        <taxon>eudicotyledons</taxon>
        <taxon>Gunneridae</taxon>
        <taxon>Pentapetalae</taxon>
        <taxon>rosids</taxon>
        <taxon>fabids</taxon>
        <taxon>Rosales</taxon>
        <taxon>Cannabaceae</taxon>
        <taxon>Trema</taxon>
    </lineage>
</organism>
<name>A0A2P5BZ89_TREOI</name>
<dbReference type="EMBL" id="JXTC01000436">
    <property type="protein sequence ID" value="PON54118.1"/>
    <property type="molecule type" value="Genomic_DNA"/>
</dbReference>
<sequence length="83" mass="8682">MVVGGGRPEITAFSRNLGATSLPFFSRVAARWCPAMDGVASSGKGSQLRPELGSRSTLVAGGGLRKGKGEEEEERCVGEEREG</sequence>
<dbReference type="Proteomes" id="UP000237000">
    <property type="component" value="Unassembled WGS sequence"/>
</dbReference>
<evidence type="ECO:0000313" key="3">
    <source>
        <dbReference type="Proteomes" id="UP000237000"/>
    </source>
</evidence>
<keyword evidence="3" id="KW-1185">Reference proteome</keyword>
<dbReference type="AlphaFoldDB" id="A0A2P5BZ89"/>
<protein>
    <submittedName>
        <fullName evidence="2">Uncharacterized protein</fullName>
    </submittedName>
</protein>